<gene>
    <name evidence="2" type="ORF">HAX54_022307</name>
</gene>
<accession>A0ABS8UU06</accession>
<organism evidence="2 3">
    <name type="scientific">Datura stramonium</name>
    <name type="common">Jimsonweed</name>
    <name type="synonym">Common thornapple</name>
    <dbReference type="NCBI Taxonomy" id="4076"/>
    <lineage>
        <taxon>Eukaryota</taxon>
        <taxon>Viridiplantae</taxon>
        <taxon>Streptophyta</taxon>
        <taxon>Embryophyta</taxon>
        <taxon>Tracheophyta</taxon>
        <taxon>Spermatophyta</taxon>
        <taxon>Magnoliopsida</taxon>
        <taxon>eudicotyledons</taxon>
        <taxon>Gunneridae</taxon>
        <taxon>Pentapetalae</taxon>
        <taxon>asterids</taxon>
        <taxon>lamiids</taxon>
        <taxon>Solanales</taxon>
        <taxon>Solanaceae</taxon>
        <taxon>Solanoideae</taxon>
        <taxon>Datureae</taxon>
        <taxon>Datura</taxon>
    </lineage>
</organism>
<reference evidence="2 3" key="1">
    <citation type="journal article" date="2021" name="BMC Genomics">
        <title>Datura genome reveals duplications of psychoactive alkaloid biosynthetic genes and high mutation rate following tissue culture.</title>
        <authorList>
            <person name="Rajewski A."/>
            <person name="Carter-House D."/>
            <person name="Stajich J."/>
            <person name="Litt A."/>
        </authorList>
    </citation>
    <scope>NUCLEOTIDE SEQUENCE [LARGE SCALE GENOMIC DNA]</scope>
    <source>
        <strain evidence="2">AR-01</strain>
    </source>
</reference>
<name>A0ABS8UU06_DATST</name>
<evidence type="ECO:0000313" key="2">
    <source>
        <dbReference type="EMBL" id="MCD9638368.1"/>
    </source>
</evidence>
<dbReference type="EMBL" id="JACEIK010002680">
    <property type="protein sequence ID" value="MCD9638368.1"/>
    <property type="molecule type" value="Genomic_DNA"/>
</dbReference>
<keyword evidence="3" id="KW-1185">Reference proteome</keyword>
<protein>
    <submittedName>
        <fullName evidence="2">Uncharacterized protein</fullName>
    </submittedName>
</protein>
<dbReference type="Proteomes" id="UP000823775">
    <property type="component" value="Unassembled WGS sequence"/>
</dbReference>
<sequence length="123" mass="13226">MSKVYSEQSADCIPGMWSYAEVAEIDRRPKAQIEDPLCTLVGSPAHASAQGHAEHRQPGAQSYAVRRKVGGRSGASHLYLGVIGCASRSPCHRLPPINIQVCALTFTLNISQIDSNVHSDDSP</sequence>
<feature type="region of interest" description="Disordered" evidence="1">
    <location>
        <begin position="46"/>
        <end position="67"/>
    </location>
</feature>
<proteinExistence type="predicted"/>
<evidence type="ECO:0000256" key="1">
    <source>
        <dbReference type="SAM" id="MobiDB-lite"/>
    </source>
</evidence>
<evidence type="ECO:0000313" key="3">
    <source>
        <dbReference type="Proteomes" id="UP000823775"/>
    </source>
</evidence>
<comment type="caution">
    <text evidence="2">The sequence shown here is derived from an EMBL/GenBank/DDBJ whole genome shotgun (WGS) entry which is preliminary data.</text>
</comment>